<accession>A0A6J4UXQ9</accession>
<gene>
    <name evidence="2" type="ORF">AVDCRST_MAG49-2594</name>
</gene>
<feature type="compositionally biased region" description="Basic residues" evidence="1">
    <location>
        <begin position="46"/>
        <end position="60"/>
    </location>
</feature>
<reference evidence="2" key="1">
    <citation type="submission" date="2020-02" db="EMBL/GenBank/DDBJ databases">
        <authorList>
            <person name="Meier V. D."/>
        </authorList>
    </citation>
    <scope>NUCLEOTIDE SEQUENCE</scope>
    <source>
        <strain evidence="2">AVDCRST_MAG49</strain>
    </source>
</reference>
<name>A0A6J4UXQ9_9BACT</name>
<feature type="compositionally biased region" description="Gly residues" evidence="1">
    <location>
        <begin position="140"/>
        <end position="150"/>
    </location>
</feature>
<feature type="region of interest" description="Disordered" evidence="1">
    <location>
        <begin position="39"/>
        <end position="180"/>
    </location>
</feature>
<evidence type="ECO:0000313" key="2">
    <source>
        <dbReference type="EMBL" id="CAA9562194.1"/>
    </source>
</evidence>
<feature type="non-terminal residue" evidence="2">
    <location>
        <position position="180"/>
    </location>
</feature>
<feature type="region of interest" description="Disordered" evidence="1">
    <location>
        <begin position="1"/>
        <end position="26"/>
    </location>
</feature>
<dbReference type="AlphaFoldDB" id="A0A6J4UXQ9"/>
<sequence length="180" mass="18491">VRGHLVVLAGDDGTGRRRAGRPGHAAVHPPAVLLDAQPLDRDRGAARRPRRRGRRLHRLLPPRAGDAHRPLPGRDPGGVTGQPGEVAVAGPAHRAVPGTRAGAGRDGPRARAEPGADGAGMGAARRAGHHGADRGELGAAAGGQRGGAGAPGVQRRGAGRDRPARRGRRHRPVGRAPHRL</sequence>
<feature type="compositionally biased region" description="Basic residues" evidence="1">
    <location>
        <begin position="165"/>
        <end position="180"/>
    </location>
</feature>
<evidence type="ECO:0000256" key="1">
    <source>
        <dbReference type="SAM" id="MobiDB-lite"/>
    </source>
</evidence>
<proteinExistence type="predicted"/>
<protein>
    <submittedName>
        <fullName evidence="2">L-glyceraldehyde 3-phosphate reductase</fullName>
    </submittedName>
</protein>
<organism evidence="2">
    <name type="scientific">uncultured Thermomicrobiales bacterium</name>
    <dbReference type="NCBI Taxonomy" id="1645740"/>
    <lineage>
        <taxon>Bacteria</taxon>
        <taxon>Pseudomonadati</taxon>
        <taxon>Thermomicrobiota</taxon>
        <taxon>Thermomicrobia</taxon>
        <taxon>Thermomicrobiales</taxon>
        <taxon>environmental samples</taxon>
    </lineage>
</organism>
<dbReference type="EMBL" id="CADCWG010000173">
    <property type="protein sequence ID" value="CAA9562194.1"/>
    <property type="molecule type" value="Genomic_DNA"/>
</dbReference>
<feature type="non-terminal residue" evidence="2">
    <location>
        <position position="1"/>
    </location>
</feature>